<evidence type="ECO:0000256" key="3">
    <source>
        <dbReference type="ARBA" id="ARBA00022801"/>
    </source>
</evidence>
<dbReference type="RefSeq" id="WP_302707102.1">
    <property type="nucleotide sequence ID" value="NZ_JAULSC010000005.1"/>
</dbReference>
<name>A0ABT8TP89_9ACTN</name>
<feature type="region of interest" description="Disordered" evidence="7">
    <location>
        <begin position="318"/>
        <end position="338"/>
    </location>
</feature>
<dbReference type="PANTHER" id="PTHR34978">
    <property type="entry name" value="POSSIBLE SENSOR-TRANSDUCER PROTEIN BLAR"/>
    <property type="match status" value="1"/>
</dbReference>
<dbReference type="PANTHER" id="PTHR34978:SF3">
    <property type="entry name" value="SLR0241 PROTEIN"/>
    <property type="match status" value="1"/>
</dbReference>
<feature type="transmembrane region" description="Helical" evidence="8">
    <location>
        <begin position="277"/>
        <end position="299"/>
    </location>
</feature>
<dbReference type="InterPro" id="IPR001915">
    <property type="entry name" value="Peptidase_M48"/>
</dbReference>
<dbReference type="InterPro" id="IPR052173">
    <property type="entry name" value="Beta-lactam_resp_regulator"/>
</dbReference>
<dbReference type="Gene3D" id="3.30.2010.10">
    <property type="entry name" value="Metalloproteases ('zincins'), catalytic domain"/>
    <property type="match status" value="1"/>
</dbReference>
<dbReference type="Pfam" id="PF01435">
    <property type="entry name" value="Peptidase_M48"/>
    <property type="match status" value="1"/>
</dbReference>
<feature type="domain" description="Peptidase M48" evidence="9">
    <location>
        <begin position="125"/>
        <end position="189"/>
    </location>
</feature>
<gene>
    <name evidence="10" type="ORF">QWJ41_07990</name>
</gene>
<evidence type="ECO:0000256" key="7">
    <source>
        <dbReference type="SAM" id="MobiDB-lite"/>
    </source>
</evidence>
<keyword evidence="1 6" id="KW-0645">Protease</keyword>
<evidence type="ECO:0000256" key="6">
    <source>
        <dbReference type="RuleBase" id="RU003983"/>
    </source>
</evidence>
<feature type="transmembrane region" description="Helical" evidence="8">
    <location>
        <begin position="31"/>
        <end position="55"/>
    </location>
</feature>
<keyword evidence="11" id="KW-1185">Reference proteome</keyword>
<keyword evidence="4 6" id="KW-0862">Zinc</keyword>
<keyword evidence="3 6" id="KW-0378">Hydrolase</keyword>
<evidence type="ECO:0000259" key="9">
    <source>
        <dbReference type="Pfam" id="PF01435"/>
    </source>
</evidence>
<keyword evidence="5 6" id="KW-0482">Metalloprotease</keyword>
<proteinExistence type="inferred from homology"/>
<keyword evidence="8" id="KW-0812">Transmembrane</keyword>
<comment type="similarity">
    <text evidence="6">Belongs to the peptidase M48 family.</text>
</comment>
<evidence type="ECO:0000313" key="11">
    <source>
        <dbReference type="Proteomes" id="UP001168363"/>
    </source>
</evidence>
<dbReference type="Proteomes" id="UP001168363">
    <property type="component" value="Unassembled WGS sequence"/>
</dbReference>
<protein>
    <submittedName>
        <fullName evidence="10">M56 family metallopeptidase</fullName>
    </submittedName>
</protein>
<comment type="cofactor">
    <cofactor evidence="6">
        <name>Zn(2+)</name>
        <dbReference type="ChEBI" id="CHEBI:29105"/>
    </cofactor>
    <text evidence="6">Binds 1 zinc ion per subunit.</text>
</comment>
<feature type="transmembrane region" description="Helical" evidence="8">
    <location>
        <begin position="85"/>
        <end position="110"/>
    </location>
</feature>
<evidence type="ECO:0000256" key="5">
    <source>
        <dbReference type="ARBA" id="ARBA00023049"/>
    </source>
</evidence>
<comment type="caution">
    <text evidence="10">The sequence shown here is derived from an EMBL/GenBank/DDBJ whole genome shotgun (WGS) entry which is preliminary data.</text>
</comment>
<evidence type="ECO:0000256" key="1">
    <source>
        <dbReference type="ARBA" id="ARBA00022670"/>
    </source>
</evidence>
<evidence type="ECO:0000256" key="2">
    <source>
        <dbReference type="ARBA" id="ARBA00022723"/>
    </source>
</evidence>
<evidence type="ECO:0000256" key="4">
    <source>
        <dbReference type="ARBA" id="ARBA00022833"/>
    </source>
</evidence>
<keyword evidence="2" id="KW-0479">Metal-binding</keyword>
<keyword evidence="8" id="KW-1133">Transmembrane helix</keyword>
<accession>A0ABT8TP89</accession>
<dbReference type="CDD" id="cd07326">
    <property type="entry name" value="M56_BlaR1_MecR1_like"/>
    <property type="match status" value="1"/>
</dbReference>
<keyword evidence="8" id="KW-0472">Membrane</keyword>
<evidence type="ECO:0000313" key="10">
    <source>
        <dbReference type="EMBL" id="MDO3395651.1"/>
    </source>
</evidence>
<evidence type="ECO:0000256" key="8">
    <source>
        <dbReference type="SAM" id="Phobius"/>
    </source>
</evidence>
<organism evidence="10 11">
    <name type="scientific">Nocardioides cremeus</name>
    <dbReference type="NCBI Taxonomy" id="3058044"/>
    <lineage>
        <taxon>Bacteria</taxon>
        <taxon>Bacillati</taxon>
        <taxon>Actinomycetota</taxon>
        <taxon>Actinomycetes</taxon>
        <taxon>Propionibacteriales</taxon>
        <taxon>Nocardioidaceae</taxon>
        <taxon>Nocardioides</taxon>
    </lineage>
</organism>
<dbReference type="EMBL" id="JAULSC010000005">
    <property type="protein sequence ID" value="MDO3395651.1"/>
    <property type="molecule type" value="Genomic_DNA"/>
</dbReference>
<sequence>MALLIYAMAAGTLGARLLANARWVAHAPRSGIVAWQALSTSVVLALPLAALAAALPFLPLRFLLADALGAHTITIVEHYNTPLGIWPGVVGLAVAGACTGLLVISTGRWLRVVSRARRAQREGLHFVGRPHPEGFTVVEDRRPLVYCLPGGVGTVVFTSGALDMLSARERLLVLGHEHRHLRARHDIALAHSGALTRAFPRVPFFEQAHEHIAVLVEMAADDAATNDADRRSLARALVTLGSGTRPEAALSATGTAAVQRVLRLTDTPPSARRGRGALVGIVALVLLSLPVAIALAPALEAAARDCCRVSAIDHVPVGHATDGPSLHDTPRGRRSAAA</sequence>
<reference evidence="10" key="1">
    <citation type="submission" date="2023-06" db="EMBL/GenBank/DDBJ databases">
        <title>Genome sequence of Nocardioides sp. SOB44.</title>
        <authorList>
            <person name="Zhang G."/>
        </authorList>
    </citation>
    <scope>NUCLEOTIDE SEQUENCE</scope>
    <source>
        <strain evidence="10">SOB44</strain>
    </source>
</reference>